<evidence type="ECO:0000256" key="4">
    <source>
        <dbReference type="ARBA" id="ARBA00022679"/>
    </source>
</evidence>
<keyword evidence="10" id="KW-1185">Reference proteome</keyword>
<evidence type="ECO:0000256" key="7">
    <source>
        <dbReference type="ARBA" id="ARBA00023315"/>
    </source>
</evidence>
<evidence type="ECO:0000256" key="1">
    <source>
        <dbReference type="ARBA" id="ARBA00007274"/>
    </source>
</evidence>
<evidence type="ECO:0000256" key="3">
    <source>
        <dbReference type="ARBA" id="ARBA00020291"/>
    </source>
</evidence>
<evidence type="ECO:0000256" key="5">
    <source>
        <dbReference type="ARBA" id="ARBA00022737"/>
    </source>
</evidence>
<protein>
    <recommendedName>
        <fullName evidence="3">Chloramphenicol acetyltransferase</fullName>
        <ecNumber evidence="2">2.3.1.28</ecNumber>
    </recommendedName>
</protein>
<proteinExistence type="inferred from homology"/>
<evidence type="ECO:0000256" key="2">
    <source>
        <dbReference type="ARBA" id="ARBA00013235"/>
    </source>
</evidence>
<comment type="similarity">
    <text evidence="1">Belongs to the transferase hexapeptide repeat family.</text>
</comment>
<dbReference type="InterPro" id="IPR001451">
    <property type="entry name" value="Hexapep"/>
</dbReference>
<dbReference type="InterPro" id="IPR018357">
    <property type="entry name" value="Hexapep_transf_CS"/>
</dbReference>
<evidence type="ECO:0000256" key="8">
    <source>
        <dbReference type="ARBA" id="ARBA00047633"/>
    </source>
</evidence>
<gene>
    <name evidence="9" type="ORF">MACH21_03730</name>
</gene>
<dbReference type="InterPro" id="IPR011004">
    <property type="entry name" value="Trimer_LpxA-like_sf"/>
</dbReference>
<dbReference type="Gene3D" id="2.160.10.10">
    <property type="entry name" value="Hexapeptide repeat proteins"/>
    <property type="match status" value="1"/>
</dbReference>
<dbReference type="GO" id="GO:0046677">
    <property type="term" value="P:response to antibiotic"/>
    <property type="evidence" value="ECO:0007669"/>
    <property type="project" value="UniProtKB-KW"/>
</dbReference>
<dbReference type="AlphaFoldDB" id="A0AA48KLL0"/>
<keyword evidence="7" id="KW-0012">Acyltransferase</keyword>
<dbReference type="GO" id="GO:0008811">
    <property type="term" value="F:chloramphenicol O-acetyltransferase activity"/>
    <property type="evidence" value="ECO:0007669"/>
    <property type="project" value="UniProtKB-EC"/>
</dbReference>
<keyword evidence="6" id="KW-0046">Antibiotic resistance</keyword>
<organism evidence="9 10">
    <name type="scientific">Roseicyclus marinus</name>
    <dbReference type="NCBI Taxonomy" id="2161673"/>
    <lineage>
        <taxon>Bacteria</taxon>
        <taxon>Pseudomonadati</taxon>
        <taxon>Pseudomonadota</taxon>
        <taxon>Alphaproteobacteria</taxon>
        <taxon>Rhodobacterales</taxon>
        <taxon>Roseobacteraceae</taxon>
        <taxon>Roseicyclus</taxon>
    </lineage>
</organism>
<dbReference type="SUPFAM" id="SSF51161">
    <property type="entry name" value="Trimeric LpxA-like enzymes"/>
    <property type="match status" value="1"/>
</dbReference>
<dbReference type="Pfam" id="PF00132">
    <property type="entry name" value="Hexapep"/>
    <property type="match status" value="1"/>
</dbReference>
<dbReference type="CDD" id="cd04647">
    <property type="entry name" value="LbH_MAT_like"/>
    <property type="match status" value="1"/>
</dbReference>
<evidence type="ECO:0000313" key="10">
    <source>
        <dbReference type="Proteomes" id="UP001337723"/>
    </source>
</evidence>
<dbReference type="PANTHER" id="PTHR43300">
    <property type="entry name" value="ACETYLTRANSFERASE"/>
    <property type="match status" value="1"/>
</dbReference>
<comment type="catalytic activity">
    <reaction evidence="8">
        <text>chloramphenicol + acetyl-CoA = chloramphenicol 3-acetate + CoA</text>
        <dbReference type="Rhea" id="RHEA:18421"/>
        <dbReference type="ChEBI" id="CHEBI:16730"/>
        <dbReference type="ChEBI" id="CHEBI:17698"/>
        <dbReference type="ChEBI" id="CHEBI:57287"/>
        <dbReference type="ChEBI" id="CHEBI:57288"/>
        <dbReference type="EC" id="2.3.1.28"/>
    </reaction>
</comment>
<accession>A0AA48KLL0</accession>
<reference evidence="9 10" key="1">
    <citation type="submission" date="2023-01" db="EMBL/GenBank/DDBJ databases">
        <title>Complete genome sequence of Roseicyclus marinus strain Dej080120_10.</title>
        <authorList>
            <person name="Ueki S."/>
            <person name="Maruyama F."/>
        </authorList>
    </citation>
    <scope>NUCLEOTIDE SEQUENCE [LARGE SCALE GENOMIC DNA]</scope>
    <source>
        <strain evidence="9 10">Dej080120_10</strain>
    </source>
</reference>
<dbReference type="InterPro" id="IPR050179">
    <property type="entry name" value="Trans_hexapeptide_repeat"/>
</dbReference>
<dbReference type="Proteomes" id="UP001337723">
    <property type="component" value="Chromosome"/>
</dbReference>
<evidence type="ECO:0000313" key="9">
    <source>
        <dbReference type="EMBL" id="BDW84196.1"/>
    </source>
</evidence>
<dbReference type="EMBL" id="AP027266">
    <property type="protein sequence ID" value="BDW84196.1"/>
    <property type="molecule type" value="Genomic_DNA"/>
</dbReference>
<dbReference type="KEGG" id="rmai:MACH21_03730"/>
<name>A0AA48KLL0_9RHOB</name>
<dbReference type="PROSITE" id="PS00101">
    <property type="entry name" value="HEXAPEP_TRANSFERASES"/>
    <property type="match status" value="1"/>
</dbReference>
<dbReference type="EC" id="2.3.1.28" evidence="2"/>
<keyword evidence="5" id="KW-0677">Repeat</keyword>
<sequence>MILQSPSFNPGYATTEELRTLGFAHVGKNVMIAHNCTLIGLENIHIGDNVRIDGQTTIAAARGHCRIGRNVHIGGGTYLACAGGLDLADFVGLSQGVRIYTISDDYSGAAMTNPTVPPDFTNVTVAPVTVGRHVIIGSGSVVLPGVEIGEGVAVGALSLVTKSLDAWGIYAGNPARRLRERSKALLDAERRYLEREV</sequence>
<keyword evidence="4" id="KW-0808">Transferase</keyword>
<evidence type="ECO:0000256" key="6">
    <source>
        <dbReference type="ARBA" id="ARBA00023251"/>
    </source>
</evidence>
<dbReference type="PANTHER" id="PTHR43300:SF12">
    <property type="entry name" value="CHLORAMPHENICOL ACETYLTRANSFERASE"/>
    <property type="match status" value="1"/>
</dbReference>